<comment type="caution">
    <text evidence="1">The sequence shown here is derived from an EMBL/GenBank/DDBJ whole genome shotgun (WGS) entry which is preliminary data.</text>
</comment>
<evidence type="ECO:0000313" key="2">
    <source>
        <dbReference type="Proteomes" id="UP000295832"/>
    </source>
</evidence>
<evidence type="ECO:0000313" key="1">
    <source>
        <dbReference type="EMBL" id="TDX51620.1"/>
    </source>
</evidence>
<dbReference type="Gene3D" id="1.20.58.1000">
    <property type="entry name" value="Metal-sensitive repressor, helix protomer"/>
    <property type="match status" value="1"/>
</dbReference>
<dbReference type="GO" id="GO:0003677">
    <property type="term" value="F:DNA binding"/>
    <property type="evidence" value="ECO:0007669"/>
    <property type="project" value="UniProtKB-KW"/>
</dbReference>
<organism evidence="1 2">
    <name type="scientific">Orenia marismortui</name>
    <dbReference type="NCBI Taxonomy" id="46469"/>
    <lineage>
        <taxon>Bacteria</taxon>
        <taxon>Bacillati</taxon>
        <taxon>Bacillota</taxon>
        <taxon>Clostridia</taxon>
        <taxon>Halanaerobiales</taxon>
        <taxon>Halobacteroidaceae</taxon>
        <taxon>Orenia</taxon>
    </lineage>
</organism>
<keyword evidence="1" id="KW-0238">DNA-binding</keyword>
<dbReference type="GO" id="GO:0045892">
    <property type="term" value="P:negative regulation of DNA-templated transcription"/>
    <property type="evidence" value="ECO:0007669"/>
    <property type="project" value="UniProtKB-ARBA"/>
</dbReference>
<dbReference type="CDD" id="cd10148">
    <property type="entry name" value="CsoR-like_DUF156"/>
    <property type="match status" value="1"/>
</dbReference>
<name>A0A4R8H8M6_9FIRM</name>
<dbReference type="Proteomes" id="UP000295832">
    <property type="component" value="Unassembled WGS sequence"/>
</dbReference>
<dbReference type="Pfam" id="PF02583">
    <property type="entry name" value="Trns_repr_metal"/>
    <property type="match status" value="1"/>
</dbReference>
<proteinExistence type="predicted"/>
<dbReference type="STRING" id="926561.GCA_000379025_01247"/>
<keyword evidence="2" id="KW-1185">Reference proteome</keyword>
<dbReference type="AlphaFoldDB" id="A0A4R8H8M6"/>
<accession>A0A4R8H8M6</accession>
<dbReference type="InterPro" id="IPR038390">
    <property type="entry name" value="Metal_Tscrpt_repr_sf"/>
</dbReference>
<dbReference type="InterPro" id="IPR003735">
    <property type="entry name" value="Metal_Tscrpt_repr"/>
</dbReference>
<dbReference type="PANTHER" id="PTHR33677">
    <property type="entry name" value="TRANSCRIPTIONAL REPRESSOR FRMR-RELATED"/>
    <property type="match status" value="1"/>
</dbReference>
<sequence>MQSLLENLRIDQIIYETKTELPKEFLDRGGLMAKIEDQKIKKDLINRLRTVKGHIGGIERMLEEDKDCSDILIQISAIKSSVNKIGLSLVENNLCECIFESLENKEEVKDSVKDALKSFLKFTK</sequence>
<gene>
    <name evidence="1" type="ORF">C7959_11116</name>
</gene>
<reference evidence="1 2" key="1">
    <citation type="submission" date="2019-03" db="EMBL/GenBank/DDBJ databases">
        <title>Subsurface microbial communities from deep shales in Ohio and West Virginia, USA.</title>
        <authorList>
            <person name="Wrighton K."/>
        </authorList>
    </citation>
    <scope>NUCLEOTIDE SEQUENCE [LARGE SCALE GENOMIC DNA]</scope>
    <source>
        <strain evidence="1 2">MSL 6dP</strain>
    </source>
</reference>
<dbReference type="EMBL" id="SOEG01000011">
    <property type="protein sequence ID" value="TDX51620.1"/>
    <property type="molecule type" value="Genomic_DNA"/>
</dbReference>
<protein>
    <submittedName>
        <fullName evidence="1">DNA-binding FrmR family transcriptional regulator</fullName>
    </submittedName>
</protein>
<dbReference type="GO" id="GO:0046872">
    <property type="term" value="F:metal ion binding"/>
    <property type="evidence" value="ECO:0007669"/>
    <property type="project" value="InterPro"/>
</dbReference>
<dbReference type="RefSeq" id="WP_243832478.1">
    <property type="nucleotide sequence ID" value="NZ_SOEG01000011.1"/>
</dbReference>